<comment type="caution">
    <text evidence="3">The sequence shown here is derived from an EMBL/GenBank/DDBJ whole genome shotgun (WGS) entry which is preliminary data.</text>
</comment>
<dbReference type="OrthoDB" id="513636at2759"/>
<name>A0A2P6TUL1_CHLSO</name>
<dbReference type="Proteomes" id="UP000239899">
    <property type="component" value="Unassembled WGS sequence"/>
</dbReference>
<gene>
    <name evidence="3" type="ORF">C2E21_3696</name>
</gene>
<evidence type="ECO:0000313" key="3">
    <source>
        <dbReference type="EMBL" id="PRW57755.1"/>
    </source>
</evidence>
<proteinExistence type="predicted"/>
<protein>
    <submittedName>
        <fullName evidence="3">Beta-Ig-H3 fasciclin</fullName>
    </submittedName>
</protein>
<feature type="signal peptide" evidence="1">
    <location>
        <begin position="1"/>
        <end position="22"/>
    </location>
</feature>
<keyword evidence="4" id="KW-1185">Reference proteome</keyword>
<dbReference type="InterPro" id="IPR000782">
    <property type="entry name" value="FAS1_domain"/>
</dbReference>
<evidence type="ECO:0000256" key="1">
    <source>
        <dbReference type="SAM" id="SignalP"/>
    </source>
</evidence>
<dbReference type="AlphaFoldDB" id="A0A2P6TUL1"/>
<dbReference type="PROSITE" id="PS50213">
    <property type="entry name" value="FAS1"/>
    <property type="match status" value="1"/>
</dbReference>
<evidence type="ECO:0000313" key="4">
    <source>
        <dbReference type="Proteomes" id="UP000239899"/>
    </source>
</evidence>
<dbReference type="Pfam" id="PF02469">
    <property type="entry name" value="Fasciclin"/>
    <property type="match status" value="1"/>
</dbReference>
<dbReference type="InterPro" id="IPR036378">
    <property type="entry name" value="FAS1_dom_sf"/>
</dbReference>
<keyword evidence="1" id="KW-0732">Signal</keyword>
<dbReference type="SUPFAM" id="SSF82153">
    <property type="entry name" value="FAS1 domain"/>
    <property type="match status" value="1"/>
</dbReference>
<organism evidence="3 4">
    <name type="scientific">Chlorella sorokiniana</name>
    <name type="common">Freshwater green alga</name>
    <dbReference type="NCBI Taxonomy" id="3076"/>
    <lineage>
        <taxon>Eukaryota</taxon>
        <taxon>Viridiplantae</taxon>
        <taxon>Chlorophyta</taxon>
        <taxon>core chlorophytes</taxon>
        <taxon>Trebouxiophyceae</taxon>
        <taxon>Chlorellales</taxon>
        <taxon>Chlorellaceae</taxon>
        <taxon>Chlorella clade</taxon>
        <taxon>Chlorella</taxon>
    </lineage>
</organism>
<accession>A0A2P6TUL1</accession>
<sequence>MTRPAAALVLLLLTCSAWGTASRELLAKKKPFAANLYEAIGKSGLTITKLAVDASGLASQLANPNLKITLLAPSDAGWQRYFQDCRTGVPEYWNAAKFCSLQQLLDPANKTKLQQLLKYHMIQGPELVPLQRGSKFWHEGLRFYQAKTLQSLNIVQLRYWHMLDEAGGFEAHGTGRDGSVLTALSDRPAGKALLHVVSDVLTAFPSPF</sequence>
<evidence type="ECO:0000259" key="2">
    <source>
        <dbReference type="PROSITE" id="PS50213"/>
    </source>
</evidence>
<dbReference type="Gene3D" id="2.30.180.10">
    <property type="entry name" value="FAS1 domain"/>
    <property type="match status" value="1"/>
</dbReference>
<reference evidence="3 4" key="1">
    <citation type="journal article" date="2018" name="Plant J.">
        <title>Genome sequences of Chlorella sorokiniana UTEX 1602 and Micractinium conductrix SAG 241.80: implications to maltose excretion by a green alga.</title>
        <authorList>
            <person name="Arriola M.B."/>
            <person name="Velmurugan N."/>
            <person name="Zhang Y."/>
            <person name="Plunkett M.H."/>
            <person name="Hondzo H."/>
            <person name="Barney B.M."/>
        </authorList>
    </citation>
    <scope>NUCLEOTIDE SEQUENCE [LARGE SCALE GENOMIC DNA]</scope>
    <source>
        <strain evidence="4">UTEX 1602</strain>
    </source>
</reference>
<feature type="domain" description="FAS1" evidence="2">
    <location>
        <begin position="32"/>
        <end position="201"/>
    </location>
</feature>
<feature type="chain" id="PRO_5015119651" evidence="1">
    <location>
        <begin position="23"/>
        <end position="208"/>
    </location>
</feature>
<dbReference type="EMBL" id="LHPG02000006">
    <property type="protein sequence ID" value="PRW57755.1"/>
    <property type="molecule type" value="Genomic_DNA"/>
</dbReference>